<keyword evidence="7" id="KW-0969">Cilium</keyword>
<feature type="transmembrane region" description="Helical" evidence="11">
    <location>
        <begin position="21"/>
        <end position="44"/>
    </location>
</feature>
<evidence type="ECO:0000256" key="11">
    <source>
        <dbReference type="SAM" id="Phobius"/>
    </source>
</evidence>
<evidence type="ECO:0000256" key="6">
    <source>
        <dbReference type="ARBA" id="ARBA00022989"/>
    </source>
</evidence>
<proteinExistence type="inferred from homology"/>
<dbReference type="PANTHER" id="PTHR28388">
    <property type="entry name" value="TRANSMEMBRANE PROTEIN 237"/>
    <property type="match status" value="1"/>
</dbReference>
<evidence type="ECO:0000256" key="1">
    <source>
        <dbReference type="ARBA" id="ARBA00004138"/>
    </source>
</evidence>
<evidence type="ECO:0000256" key="5">
    <source>
        <dbReference type="ARBA" id="ARBA00022794"/>
    </source>
</evidence>
<evidence type="ECO:0000256" key="4">
    <source>
        <dbReference type="ARBA" id="ARBA00022692"/>
    </source>
</evidence>
<evidence type="ECO:0000256" key="9">
    <source>
        <dbReference type="ARBA" id="ARBA00023273"/>
    </source>
</evidence>
<feature type="transmembrane region" description="Helical" evidence="11">
    <location>
        <begin position="64"/>
        <end position="85"/>
    </location>
</feature>
<evidence type="ECO:0000256" key="3">
    <source>
        <dbReference type="ARBA" id="ARBA00008783"/>
    </source>
</evidence>
<keyword evidence="8 11" id="KW-0472">Membrane</keyword>
<organism evidence="12">
    <name type="scientific">Cacopsylla melanoneura</name>
    <dbReference type="NCBI Taxonomy" id="428564"/>
    <lineage>
        <taxon>Eukaryota</taxon>
        <taxon>Metazoa</taxon>
        <taxon>Ecdysozoa</taxon>
        <taxon>Arthropoda</taxon>
        <taxon>Hexapoda</taxon>
        <taxon>Insecta</taxon>
        <taxon>Pterygota</taxon>
        <taxon>Neoptera</taxon>
        <taxon>Paraneoptera</taxon>
        <taxon>Hemiptera</taxon>
        <taxon>Sternorrhyncha</taxon>
        <taxon>Psylloidea</taxon>
        <taxon>Psyllidae</taxon>
        <taxon>Psyllinae</taxon>
        <taxon>Cacopsylla</taxon>
    </lineage>
</organism>
<keyword evidence="9" id="KW-0966">Cell projection</keyword>
<name>A0A8D8YSH9_9HEMI</name>
<reference evidence="12" key="1">
    <citation type="submission" date="2021-05" db="EMBL/GenBank/DDBJ databases">
        <authorList>
            <person name="Alioto T."/>
            <person name="Alioto T."/>
            <person name="Gomez Garrido J."/>
        </authorList>
    </citation>
    <scope>NUCLEOTIDE SEQUENCE</scope>
</reference>
<evidence type="ECO:0000256" key="2">
    <source>
        <dbReference type="ARBA" id="ARBA00004141"/>
    </source>
</evidence>
<dbReference type="GO" id="GO:0060271">
    <property type="term" value="P:cilium assembly"/>
    <property type="evidence" value="ECO:0007669"/>
    <property type="project" value="TreeGrafter"/>
</dbReference>
<dbReference type="InterPro" id="IPR029409">
    <property type="entry name" value="TMEM237"/>
</dbReference>
<dbReference type="PANTHER" id="PTHR28388:SF1">
    <property type="entry name" value="TRANSMEMBRANE PROTEIN 237"/>
    <property type="match status" value="1"/>
</dbReference>
<evidence type="ECO:0000313" key="12">
    <source>
        <dbReference type="EMBL" id="CAG6734300.1"/>
    </source>
</evidence>
<keyword evidence="5" id="KW-0970">Cilium biogenesis/degradation</keyword>
<evidence type="ECO:0000256" key="10">
    <source>
        <dbReference type="ARBA" id="ARBA00025631"/>
    </source>
</evidence>
<comment type="function">
    <text evidence="10">Component of the transition zone in primary cilia. Required for ciliogenesis.</text>
</comment>
<sequence>MQAGPLPANLYPTRHLSIYSYASLAFLPPALGIFLLVICLVSVLDRYDISNNLSWGHLVHMVTFRKSILVVVLYLVSLLLSLICYKYDEMFVYLSNYPDDLAFAKNFKSNDLITWKQFTVARCSLSFLAWIILALSNPHDLLHHNLKSIKTYETKPESNTS</sequence>
<accession>A0A8D8YSH9</accession>
<dbReference type="GO" id="GO:0035869">
    <property type="term" value="C:ciliary transition zone"/>
    <property type="evidence" value="ECO:0007669"/>
    <property type="project" value="TreeGrafter"/>
</dbReference>
<keyword evidence="6 11" id="KW-1133">Transmembrane helix</keyword>
<comment type="subcellular location">
    <subcellularLocation>
        <location evidence="1">Cell projection</location>
        <location evidence="1">Cilium</location>
    </subcellularLocation>
    <subcellularLocation>
        <location evidence="2">Membrane</location>
        <topology evidence="2">Multi-pass membrane protein</topology>
    </subcellularLocation>
</comment>
<dbReference type="EMBL" id="HBUF01392219">
    <property type="protein sequence ID" value="CAG6734300.1"/>
    <property type="molecule type" value="Transcribed_RNA"/>
</dbReference>
<evidence type="ECO:0000256" key="8">
    <source>
        <dbReference type="ARBA" id="ARBA00023136"/>
    </source>
</evidence>
<evidence type="ECO:0000256" key="7">
    <source>
        <dbReference type="ARBA" id="ARBA00023069"/>
    </source>
</evidence>
<dbReference type="AlphaFoldDB" id="A0A8D8YSH9"/>
<dbReference type="GO" id="GO:0016020">
    <property type="term" value="C:membrane"/>
    <property type="evidence" value="ECO:0007669"/>
    <property type="project" value="UniProtKB-SubCell"/>
</dbReference>
<protein>
    <submittedName>
        <fullName evidence="12">Uncharacterized protein</fullName>
    </submittedName>
</protein>
<dbReference type="Pfam" id="PF15383">
    <property type="entry name" value="TMEM237"/>
    <property type="match status" value="1"/>
</dbReference>
<keyword evidence="4 11" id="KW-0812">Transmembrane</keyword>
<comment type="similarity">
    <text evidence="3">Belongs to the TMEM237 family.</text>
</comment>